<feature type="region of interest" description="Disordered" evidence="1">
    <location>
        <begin position="291"/>
        <end position="311"/>
    </location>
</feature>
<protein>
    <submittedName>
        <fullName evidence="2">Uncharacterized protein</fullName>
    </submittedName>
</protein>
<dbReference type="PROSITE" id="PS50222">
    <property type="entry name" value="EF_HAND_2"/>
    <property type="match status" value="1"/>
</dbReference>
<dbReference type="InParanoid" id="K1PSD0"/>
<dbReference type="GO" id="GO:0005509">
    <property type="term" value="F:calcium ion binding"/>
    <property type="evidence" value="ECO:0007669"/>
    <property type="project" value="InterPro"/>
</dbReference>
<dbReference type="SUPFAM" id="SSF47473">
    <property type="entry name" value="EF-hand"/>
    <property type="match status" value="1"/>
</dbReference>
<dbReference type="InterPro" id="IPR002048">
    <property type="entry name" value="EF_hand_dom"/>
</dbReference>
<organism evidence="2">
    <name type="scientific">Magallana gigas</name>
    <name type="common">Pacific oyster</name>
    <name type="synonym">Crassostrea gigas</name>
    <dbReference type="NCBI Taxonomy" id="29159"/>
    <lineage>
        <taxon>Eukaryota</taxon>
        <taxon>Metazoa</taxon>
        <taxon>Spiralia</taxon>
        <taxon>Lophotrochozoa</taxon>
        <taxon>Mollusca</taxon>
        <taxon>Bivalvia</taxon>
        <taxon>Autobranchia</taxon>
        <taxon>Pteriomorphia</taxon>
        <taxon>Ostreida</taxon>
        <taxon>Ostreoidea</taxon>
        <taxon>Ostreidae</taxon>
        <taxon>Magallana</taxon>
    </lineage>
</organism>
<dbReference type="AlphaFoldDB" id="K1PSD0"/>
<sequence length="347" mass="39255">MADIDEIDGVSDEEVEALTAGEVLQKLEEVVARIRRYDRNVDLKRNLSPGLPVYGWCKQSARAKTVVRNIYYPSINESLNMDESGDVAKYLQYIGCLINLINFMSTLSELDKQGFRSVLQCLEIDPPQRVVDDMFAEHDKDESSQLSQDEFYEWIKDRLKSKSEMRDSLMQSLDILFPGTDRVPIDDLLAKLSELGETFDETEAAYARMTLEEFDSNNDGAIDKSDGMAALADPWNSLAPLPFKILSRFPELIPPPGIDICLLDTNSSVSFWGWHDTKCQGMGEIMMDQTRMNPGHPESNSSHVLLHQQSERSEAARSAARVASSIDNVYERRKFELKSAHCSKKIL</sequence>
<dbReference type="HOGENOM" id="CLU_799865_0_0_1"/>
<proteinExistence type="predicted"/>
<evidence type="ECO:0000256" key="1">
    <source>
        <dbReference type="SAM" id="MobiDB-lite"/>
    </source>
</evidence>
<dbReference type="InterPro" id="IPR011992">
    <property type="entry name" value="EF-hand-dom_pair"/>
</dbReference>
<evidence type="ECO:0000313" key="2">
    <source>
        <dbReference type="EMBL" id="EKC19350.1"/>
    </source>
</evidence>
<name>K1PSD0_MAGGI</name>
<dbReference type="EMBL" id="JH816598">
    <property type="protein sequence ID" value="EKC19350.1"/>
    <property type="molecule type" value="Genomic_DNA"/>
</dbReference>
<reference evidence="2" key="1">
    <citation type="journal article" date="2012" name="Nature">
        <title>The oyster genome reveals stress adaptation and complexity of shell formation.</title>
        <authorList>
            <person name="Zhang G."/>
            <person name="Fang X."/>
            <person name="Guo X."/>
            <person name="Li L."/>
            <person name="Luo R."/>
            <person name="Xu F."/>
            <person name="Yang P."/>
            <person name="Zhang L."/>
            <person name="Wang X."/>
            <person name="Qi H."/>
            <person name="Xiong Z."/>
            <person name="Que H."/>
            <person name="Xie Y."/>
            <person name="Holland P.W."/>
            <person name="Paps J."/>
            <person name="Zhu Y."/>
            <person name="Wu F."/>
            <person name="Chen Y."/>
            <person name="Wang J."/>
            <person name="Peng C."/>
            <person name="Meng J."/>
            <person name="Yang L."/>
            <person name="Liu J."/>
            <person name="Wen B."/>
            <person name="Zhang N."/>
            <person name="Huang Z."/>
            <person name="Zhu Q."/>
            <person name="Feng Y."/>
            <person name="Mount A."/>
            <person name="Hedgecock D."/>
            <person name="Xu Z."/>
            <person name="Liu Y."/>
            <person name="Domazet-Loso T."/>
            <person name="Du Y."/>
            <person name="Sun X."/>
            <person name="Zhang S."/>
            <person name="Liu B."/>
            <person name="Cheng P."/>
            <person name="Jiang X."/>
            <person name="Li J."/>
            <person name="Fan D."/>
            <person name="Wang W."/>
            <person name="Fu W."/>
            <person name="Wang T."/>
            <person name="Wang B."/>
            <person name="Zhang J."/>
            <person name="Peng Z."/>
            <person name="Li Y."/>
            <person name="Li N."/>
            <person name="Wang J."/>
            <person name="Chen M."/>
            <person name="He Y."/>
            <person name="Tan F."/>
            <person name="Song X."/>
            <person name="Zheng Q."/>
            <person name="Huang R."/>
            <person name="Yang H."/>
            <person name="Du X."/>
            <person name="Chen L."/>
            <person name="Yang M."/>
            <person name="Gaffney P.M."/>
            <person name="Wang S."/>
            <person name="Luo L."/>
            <person name="She Z."/>
            <person name="Ming Y."/>
            <person name="Huang W."/>
            <person name="Zhang S."/>
            <person name="Huang B."/>
            <person name="Zhang Y."/>
            <person name="Qu T."/>
            <person name="Ni P."/>
            <person name="Miao G."/>
            <person name="Wang J."/>
            <person name="Wang Q."/>
            <person name="Steinberg C.E."/>
            <person name="Wang H."/>
            <person name="Li N."/>
            <person name="Qian L."/>
            <person name="Zhang G."/>
            <person name="Li Y."/>
            <person name="Yang H."/>
            <person name="Liu X."/>
            <person name="Wang J."/>
            <person name="Yin Y."/>
            <person name="Wang J."/>
        </authorList>
    </citation>
    <scope>NUCLEOTIDE SEQUENCE [LARGE SCALE GENOMIC DNA]</scope>
    <source>
        <strain evidence="2">05x7-T-G4-1.051#20</strain>
    </source>
</reference>
<accession>K1PSD0</accession>
<gene>
    <name evidence="2" type="ORF">CGI_10008571</name>
</gene>
<dbReference type="Gene3D" id="1.10.238.10">
    <property type="entry name" value="EF-hand"/>
    <property type="match status" value="1"/>
</dbReference>